<dbReference type="Pfam" id="PF13411">
    <property type="entry name" value="MerR_1"/>
    <property type="match status" value="1"/>
</dbReference>
<reference evidence="8" key="1">
    <citation type="submission" date="2022-10" db="EMBL/GenBank/DDBJ databases">
        <title>Culturing micro-colonial fungi from biological soil crusts in the Mojave desert and describing Neophaeococcomyces mojavensis, and introducing the new genera and species Taxawa tesnikishii.</title>
        <authorList>
            <person name="Kurbessoian T."/>
            <person name="Stajich J.E."/>
        </authorList>
    </citation>
    <scope>NUCLEOTIDE SEQUENCE</scope>
    <source>
        <strain evidence="8">TK_35</strain>
    </source>
</reference>
<evidence type="ECO:0000256" key="6">
    <source>
        <dbReference type="SAM" id="MobiDB-lite"/>
    </source>
</evidence>
<evidence type="ECO:0000256" key="5">
    <source>
        <dbReference type="ARBA" id="ARBA00024874"/>
    </source>
</evidence>
<feature type="region of interest" description="Disordered" evidence="6">
    <location>
        <begin position="53"/>
        <end position="77"/>
    </location>
</feature>
<dbReference type="InterPro" id="IPR011794">
    <property type="entry name" value="MerR"/>
</dbReference>
<accession>A0AA38Y252</accession>
<dbReference type="PRINTS" id="PR00040">
    <property type="entry name" value="HTHMERR"/>
</dbReference>
<dbReference type="PANTHER" id="PTHR30204">
    <property type="entry name" value="REDOX-CYCLING DRUG-SENSING TRANSCRIPTIONAL ACTIVATOR SOXR"/>
    <property type="match status" value="1"/>
</dbReference>
<dbReference type="InterPro" id="IPR047057">
    <property type="entry name" value="MerR_fam"/>
</dbReference>
<dbReference type="AlphaFoldDB" id="A0AA38Y252"/>
<name>A0AA38Y252_9EURO</name>
<evidence type="ECO:0000313" key="8">
    <source>
        <dbReference type="EMBL" id="KAJ9633193.1"/>
    </source>
</evidence>
<evidence type="ECO:0000256" key="4">
    <source>
        <dbReference type="ARBA" id="ARBA00023125"/>
    </source>
</evidence>
<dbReference type="SUPFAM" id="SSF46955">
    <property type="entry name" value="Putative DNA-binding domain"/>
    <property type="match status" value="1"/>
</dbReference>
<protein>
    <recommendedName>
        <fullName evidence="1">Mercuric resistance operon regulatory protein</fullName>
    </recommendedName>
</protein>
<comment type="caution">
    <text evidence="8">The sequence shown here is derived from an EMBL/GenBank/DDBJ whole genome shotgun (WGS) entry which is preliminary data.</text>
</comment>
<dbReference type="GO" id="GO:0003700">
    <property type="term" value="F:DNA-binding transcription factor activity"/>
    <property type="evidence" value="ECO:0007669"/>
    <property type="project" value="InterPro"/>
</dbReference>
<feature type="domain" description="HTH merR-type" evidence="7">
    <location>
        <begin position="434"/>
        <end position="500"/>
    </location>
</feature>
<dbReference type="GO" id="GO:0003677">
    <property type="term" value="F:DNA binding"/>
    <property type="evidence" value="ECO:0007669"/>
    <property type="project" value="UniProtKB-KW"/>
</dbReference>
<evidence type="ECO:0000259" key="7">
    <source>
        <dbReference type="PROSITE" id="PS50937"/>
    </source>
</evidence>
<dbReference type="GO" id="GO:0046689">
    <property type="term" value="P:response to mercury ion"/>
    <property type="evidence" value="ECO:0007669"/>
    <property type="project" value="UniProtKB-KW"/>
</dbReference>
<dbReference type="CDD" id="cd04783">
    <property type="entry name" value="HTH_MerR1"/>
    <property type="match status" value="1"/>
</dbReference>
<dbReference type="Gene3D" id="1.10.1660.10">
    <property type="match status" value="1"/>
</dbReference>
<dbReference type="PANTHER" id="PTHR30204:SF92">
    <property type="entry name" value="HTH-TYPE TRANSCRIPTIONAL REGULATOR ZNTR"/>
    <property type="match status" value="1"/>
</dbReference>
<comment type="function">
    <text evidence="5">Mediates the mercuric-dependent induction of mercury resistance operon. In the absence of mercury MerR represses transcription by binding tightly to the mer operator region; when mercury is present the dimeric complex binds a single ion and becomes a potent transcriptional activator, while remaining bound to the mer site.</text>
</comment>
<dbReference type="GO" id="GO:0045340">
    <property type="term" value="F:mercury ion binding"/>
    <property type="evidence" value="ECO:0007669"/>
    <property type="project" value="InterPro"/>
</dbReference>
<dbReference type="SMART" id="SM00422">
    <property type="entry name" value="HTH_MERR"/>
    <property type="match status" value="1"/>
</dbReference>
<evidence type="ECO:0000256" key="2">
    <source>
        <dbReference type="ARBA" id="ARBA00022466"/>
    </source>
</evidence>
<evidence type="ECO:0000256" key="3">
    <source>
        <dbReference type="ARBA" id="ARBA00022914"/>
    </source>
</evidence>
<keyword evidence="3" id="KW-0476">Mercury</keyword>
<dbReference type="PROSITE" id="PS50937">
    <property type="entry name" value="HTH_MERR_2"/>
    <property type="match status" value="1"/>
</dbReference>
<organism evidence="8">
    <name type="scientific">Knufia peltigerae</name>
    <dbReference type="NCBI Taxonomy" id="1002370"/>
    <lineage>
        <taxon>Eukaryota</taxon>
        <taxon>Fungi</taxon>
        <taxon>Dikarya</taxon>
        <taxon>Ascomycota</taxon>
        <taxon>Pezizomycotina</taxon>
        <taxon>Eurotiomycetes</taxon>
        <taxon>Chaetothyriomycetidae</taxon>
        <taxon>Chaetothyriales</taxon>
        <taxon>Trichomeriaceae</taxon>
        <taxon>Knufia</taxon>
    </lineage>
</organism>
<sequence length="563" mass="60501">MAIASSRKIRINTTGIGTGPTLDISSPALACTDPHGQSVEPAMQARRIEHCSSSGAATQLRARRGAQPPQAAGHSRRQRTIAAFAADVATIVGGRHADNAQEQPTERALIGVTHTPGNFIDAGALLQQRLRLRHAQPLAILDGPQSGRLQETTLQGPRFQSRNLADRPQRGPTCSRGMQPALCLQHVPVAMGEIGAESLEVLLDADRHHYSQLLCHRAGHALAMQPVQQAQAKEAPGLGAAHGKQIAVIDECPLTGRPAADLHLQRRMAVEVRAGHRTPGQQTGPRQHTHPVTCGGQQAAAVIVGPQPIQQDVLGTHRRAGTDLPRQGDHRRNCRVQHLGTGDAMHTGIAGGHDPAGHQHPLAGPPLLLCQTIGDVCHFGEHRCGRRVASGVFNHRNLDESLVPDSLHSPPPLPVQAVERPVQAQGPKESAVNIGQLARQAGVPIDTVRYYERQQLLPTAARSAGGYRIFGEQDLRRLRFIRRAKALGFSLDEIGELLSLSDHPPQDMGSVRDTARIRLQDIELRMAELQRMHGALSQLVDACPGHGALDQCPILAALTGEDR</sequence>
<keyword evidence="2" id="KW-0475">Mercuric resistance</keyword>
<dbReference type="InterPro" id="IPR000551">
    <property type="entry name" value="MerR-type_HTH_dom"/>
</dbReference>
<dbReference type="InterPro" id="IPR009061">
    <property type="entry name" value="DNA-bd_dom_put_sf"/>
</dbReference>
<proteinExistence type="predicted"/>
<keyword evidence="4" id="KW-0238">DNA-binding</keyword>
<gene>
    <name evidence="8" type="ORF">H2204_007342</name>
</gene>
<evidence type="ECO:0000256" key="1">
    <source>
        <dbReference type="ARBA" id="ARBA00017146"/>
    </source>
</evidence>
<dbReference type="EMBL" id="JAPDRN010000049">
    <property type="protein sequence ID" value="KAJ9633193.1"/>
    <property type="molecule type" value="Genomic_DNA"/>
</dbReference>